<keyword evidence="3" id="KW-1185">Reference proteome</keyword>
<organism evidence="2 3">
    <name type="scientific">Asticcacaulis machinosus</name>
    <dbReference type="NCBI Taxonomy" id="2984211"/>
    <lineage>
        <taxon>Bacteria</taxon>
        <taxon>Pseudomonadati</taxon>
        <taxon>Pseudomonadota</taxon>
        <taxon>Alphaproteobacteria</taxon>
        <taxon>Caulobacterales</taxon>
        <taxon>Caulobacteraceae</taxon>
        <taxon>Asticcacaulis</taxon>
    </lineage>
</organism>
<dbReference type="RefSeq" id="WP_272743829.1">
    <property type="nucleotide sequence ID" value="NZ_JAQQKV010000001.1"/>
</dbReference>
<name>A0ABT5HH43_9CAUL</name>
<sequence>MLPDPSQWRSDHAYAYFDDLPPEGLAWECLRRNRHYQTEVRNTLLDLSRHAPVPEAFIETWGLRSPGATEPKRP</sequence>
<evidence type="ECO:0000313" key="3">
    <source>
        <dbReference type="Proteomes" id="UP001218579"/>
    </source>
</evidence>
<comment type="caution">
    <text evidence="2">The sequence shown here is derived from an EMBL/GenBank/DDBJ whole genome shotgun (WGS) entry which is preliminary data.</text>
</comment>
<dbReference type="EMBL" id="JAQQKV010000001">
    <property type="protein sequence ID" value="MDC7675513.1"/>
    <property type="molecule type" value="Genomic_DNA"/>
</dbReference>
<evidence type="ECO:0000313" key="2">
    <source>
        <dbReference type="EMBL" id="MDC7675513.1"/>
    </source>
</evidence>
<dbReference type="Proteomes" id="UP001218579">
    <property type="component" value="Unassembled WGS sequence"/>
</dbReference>
<dbReference type="Pfam" id="PF20109">
    <property type="entry name" value="Trans_reg_dom"/>
    <property type="match status" value="1"/>
</dbReference>
<evidence type="ECO:0000259" key="1">
    <source>
        <dbReference type="Pfam" id="PF20109"/>
    </source>
</evidence>
<accession>A0ABT5HH43</accession>
<reference evidence="2 3" key="1">
    <citation type="submission" date="2023-01" db="EMBL/GenBank/DDBJ databases">
        <title>Novel species of the genus Asticcacaulis isolated from rivers.</title>
        <authorList>
            <person name="Lu H."/>
        </authorList>
    </citation>
    <scope>NUCLEOTIDE SEQUENCE [LARGE SCALE GENOMIC DNA]</scope>
    <source>
        <strain evidence="2 3">LKC15W</strain>
    </source>
</reference>
<dbReference type="InterPro" id="IPR045465">
    <property type="entry name" value="Trans_reg_dom"/>
</dbReference>
<gene>
    <name evidence="2" type="ORF">PQU98_05200</name>
</gene>
<protein>
    <submittedName>
        <fullName evidence="2">DUF6499 domain-containing protein</fullName>
    </submittedName>
</protein>
<proteinExistence type="predicted"/>
<feature type="domain" description="Transcriptional regulator-like" evidence="1">
    <location>
        <begin position="7"/>
        <end position="64"/>
    </location>
</feature>